<feature type="compositionally biased region" description="Pro residues" evidence="2">
    <location>
        <begin position="256"/>
        <end position="268"/>
    </location>
</feature>
<feature type="transmembrane region" description="Helical" evidence="3">
    <location>
        <begin position="46"/>
        <end position="70"/>
    </location>
</feature>
<dbReference type="Proteomes" id="UP000887560">
    <property type="component" value="Unplaced"/>
</dbReference>
<evidence type="ECO:0000256" key="1">
    <source>
        <dbReference type="ARBA" id="ARBA00022737"/>
    </source>
</evidence>
<keyword evidence="1" id="KW-0677">Repeat</keyword>
<feature type="region of interest" description="Disordered" evidence="2">
    <location>
        <begin position="146"/>
        <end position="287"/>
    </location>
</feature>
<feature type="region of interest" description="Disordered" evidence="2">
    <location>
        <begin position="15"/>
        <end position="37"/>
    </location>
</feature>
<dbReference type="Pfam" id="PF01484">
    <property type="entry name" value="Col_cuticle_N"/>
    <property type="match status" value="1"/>
</dbReference>
<evidence type="ECO:0000259" key="4">
    <source>
        <dbReference type="SMART" id="SM01088"/>
    </source>
</evidence>
<keyword evidence="3" id="KW-0812">Transmembrane</keyword>
<accession>A0A915PAM6</accession>
<proteinExistence type="predicted"/>
<dbReference type="PANTHER" id="PTHR24637:SF382">
    <property type="entry name" value="NEMATODE CUTICLE COLLAGEN N-TERMINAL DOMAIN-CONTAINING PROTEIN"/>
    <property type="match status" value="1"/>
</dbReference>
<dbReference type="InterPro" id="IPR002486">
    <property type="entry name" value="Col_cuticle_N"/>
</dbReference>
<dbReference type="WBParaSite" id="scf7180000424326.g12783">
    <property type="protein sequence ID" value="scf7180000424326.g12783"/>
    <property type="gene ID" value="scf7180000424326.g12783"/>
</dbReference>
<evidence type="ECO:0000313" key="6">
    <source>
        <dbReference type="WBParaSite" id="scf7180000424326.g12783"/>
    </source>
</evidence>
<feature type="compositionally biased region" description="Pro residues" evidence="2">
    <location>
        <begin position="235"/>
        <end position="244"/>
    </location>
</feature>
<sequence>MAPIWTTDNKTPQLSNISTLPFGNGKAMENEGNLNDEERPRRSLRLLAFASVAFATVSVLGCVVTLPIVYSHVQSIQAFMQNETRSRDMWREILQIQSVTGVSVNETIERGKRQNNARYDAQAIGSPPGSGAAGGGSCCNCQVGPPGPPGPPGRDGRPGAPGRPGNPGPPGRDGVLLPGPPPKPPCQKCPPGPPGKFSRKDRIINGAPPGPPGPPGAPGPQGPPGPPGRDGQPGKPGPPGPPGDPGEKGADGLPGPQGPPGPRGPPGQPGSCDHCPPPRTGPGYNRR</sequence>
<keyword evidence="3" id="KW-1133">Transmembrane helix</keyword>
<evidence type="ECO:0000256" key="3">
    <source>
        <dbReference type="SAM" id="Phobius"/>
    </source>
</evidence>
<protein>
    <submittedName>
        <fullName evidence="6">Nematode cuticle collagen N-terminal domain-containing protein</fullName>
    </submittedName>
</protein>
<feature type="compositionally biased region" description="Pro residues" evidence="2">
    <location>
        <begin position="208"/>
        <end position="227"/>
    </location>
</feature>
<organism evidence="5 6">
    <name type="scientific">Meloidogyne floridensis</name>
    <dbReference type="NCBI Taxonomy" id="298350"/>
    <lineage>
        <taxon>Eukaryota</taxon>
        <taxon>Metazoa</taxon>
        <taxon>Ecdysozoa</taxon>
        <taxon>Nematoda</taxon>
        <taxon>Chromadorea</taxon>
        <taxon>Rhabditida</taxon>
        <taxon>Tylenchina</taxon>
        <taxon>Tylenchomorpha</taxon>
        <taxon>Tylenchoidea</taxon>
        <taxon>Meloidogynidae</taxon>
        <taxon>Meloidogyninae</taxon>
        <taxon>Meloidogyne</taxon>
    </lineage>
</organism>
<name>A0A915PAM6_9BILA</name>
<dbReference type="GO" id="GO:0042302">
    <property type="term" value="F:structural constituent of cuticle"/>
    <property type="evidence" value="ECO:0007669"/>
    <property type="project" value="InterPro"/>
</dbReference>
<keyword evidence="5" id="KW-1185">Reference proteome</keyword>
<feature type="compositionally biased region" description="Pro residues" evidence="2">
    <location>
        <begin position="178"/>
        <end position="194"/>
    </location>
</feature>
<keyword evidence="3" id="KW-0472">Membrane</keyword>
<reference evidence="6" key="1">
    <citation type="submission" date="2022-11" db="UniProtKB">
        <authorList>
            <consortium name="WormBaseParasite"/>
        </authorList>
    </citation>
    <scope>IDENTIFICATION</scope>
</reference>
<dbReference type="SMART" id="SM01088">
    <property type="entry name" value="Col_cuticle_N"/>
    <property type="match status" value="1"/>
</dbReference>
<dbReference type="AlphaFoldDB" id="A0A915PAM6"/>
<evidence type="ECO:0000313" key="5">
    <source>
        <dbReference type="Proteomes" id="UP000887560"/>
    </source>
</evidence>
<feature type="domain" description="Nematode cuticle collagen N-terminal" evidence="4">
    <location>
        <begin position="46"/>
        <end position="93"/>
    </location>
</feature>
<evidence type="ECO:0000256" key="2">
    <source>
        <dbReference type="SAM" id="MobiDB-lite"/>
    </source>
</evidence>
<dbReference type="PANTHER" id="PTHR24637">
    <property type="entry name" value="COLLAGEN"/>
    <property type="match status" value="1"/>
</dbReference>